<feature type="region of interest" description="Disordered" evidence="2">
    <location>
        <begin position="1"/>
        <end position="39"/>
    </location>
</feature>
<sequence>MPSPTTAAAAVATARCPPPRTKKRTASVASVDGVNDSKPFRPTSITRNMLIVYYDSYVQGFFDDMVRFISSSRNLMRKAKMAAKVAQIKRLAEMETTNSDGQKTDEKPPMETLPSLRFINSRQLGSSGLRYGLPGAKSGPPDVYDELDKALEFVQSTCEHGAHQFLRDANCNEELNKIQKRMEEVLETAKKEAERIARDDPELAKETSEQYKPRTRRPITMSRNLVGNQKDDRGPGGDGHVRLEIADFVRNCPLLPSGGRIEVDLAVDSLVKAGADSTVDVDSALPRMPLPQDASSGSMRHQRIIAAE</sequence>
<gene>
    <name evidence="3" type="ORF">ESCO_005192</name>
</gene>
<proteinExistence type="predicted"/>
<protein>
    <submittedName>
        <fullName evidence="3">Uncharacterized protein</fullName>
    </submittedName>
</protein>
<dbReference type="EMBL" id="LGSR01000008">
    <property type="protein sequence ID" value="KOS21382.1"/>
    <property type="molecule type" value="Genomic_DNA"/>
</dbReference>
<evidence type="ECO:0000256" key="2">
    <source>
        <dbReference type="SAM" id="MobiDB-lite"/>
    </source>
</evidence>
<name>A0A0M9VVW0_ESCWE</name>
<dbReference type="Proteomes" id="UP000053831">
    <property type="component" value="Unassembled WGS sequence"/>
</dbReference>
<dbReference type="OrthoDB" id="3886346at2759"/>
<dbReference type="AlphaFoldDB" id="A0A0M9VVW0"/>
<keyword evidence="1" id="KW-0175">Coiled coil</keyword>
<feature type="coiled-coil region" evidence="1">
    <location>
        <begin position="172"/>
        <end position="199"/>
    </location>
</feature>
<reference evidence="3 4" key="1">
    <citation type="submission" date="2015-07" db="EMBL/GenBank/DDBJ databases">
        <title>The genome of the fungus Escovopsis weberi, a specialized disease agent of ant agriculture.</title>
        <authorList>
            <person name="de Man T.J."/>
            <person name="Stajich J.E."/>
            <person name="Kubicek C.P."/>
            <person name="Chenthamara K."/>
            <person name="Atanasova L."/>
            <person name="Druzhinina I.S."/>
            <person name="Birnbaum S."/>
            <person name="Barribeau S.M."/>
            <person name="Teiling C."/>
            <person name="Suen G."/>
            <person name="Currie C."/>
            <person name="Gerardo N.M."/>
        </authorList>
    </citation>
    <scope>NUCLEOTIDE SEQUENCE [LARGE SCALE GENOMIC DNA]</scope>
</reference>
<keyword evidence="4" id="KW-1185">Reference proteome</keyword>
<feature type="compositionally biased region" description="Low complexity" evidence="2">
    <location>
        <begin position="1"/>
        <end position="15"/>
    </location>
</feature>
<evidence type="ECO:0000256" key="1">
    <source>
        <dbReference type="SAM" id="Coils"/>
    </source>
</evidence>
<organism evidence="3 4">
    <name type="scientific">Escovopsis weberi</name>
    <dbReference type="NCBI Taxonomy" id="150374"/>
    <lineage>
        <taxon>Eukaryota</taxon>
        <taxon>Fungi</taxon>
        <taxon>Dikarya</taxon>
        <taxon>Ascomycota</taxon>
        <taxon>Pezizomycotina</taxon>
        <taxon>Sordariomycetes</taxon>
        <taxon>Hypocreomycetidae</taxon>
        <taxon>Hypocreales</taxon>
        <taxon>Hypocreaceae</taxon>
        <taxon>Escovopsis</taxon>
    </lineage>
</organism>
<evidence type="ECO:0000313" key="3">
    <source>
        <dbReference type="EMBL" id="KOS21382.1"/>
    </source>
</evidence>
<feature type="region of interest" description="Disordered" evidence="2">
    <location>
        <begin position="283"/>
        <end position="308"/>
    </location>
</feature>
<accession>A0A0M9VVW0</accession>
<evidence type="ECO:0000313" key="4">
    <source>
        <dbReference type="Proteomes" id="UP000053831"/>
    </source>
</evidence>
<comment type="caution">
    <text evidence="3">The sequence shown here is derived from an EMBL/GenBank/DDBJ whole genome shotgun (WGS) entry which is preliminary data.</text>
</comment>